<dbReference type="SMART" id="SM00389">
    <property type="entry name" value="HOX"/>
    <property type="match status" value="1"/>
</dbReference>
<dbReference type="Gene3D" id="1.10.10.60">
    <property type="entry name" value="Homeodomain-like"/>
    <property type="match status" value="1"/>
</dbReference>
<dbReference type="InterPro" id="IPR013087">
    <property type="entry name" value="Znf_C2H2_type"/>
</dbReference>
<keyword evidence="1 5" id="KW-0238">DNA-binding</keyword>
<dbReference type="AlphaFoldDB" id="A0A8H4LKQ3"/>
<feature type="domain" description="Homeobox" evidence="7">
    <location>
        <begin position="107"/>
        <end position="170"/>
    </location>
</feature>
<feature type="region of interest" description="Disordered" evidence="6">
    <location>
        <begin position="241"/>
        <end position="304"/>
    </location>
</feature>
<dbReference type="SUPFAM" id="SSF46689">
    <property type="entry name" value="Homeodomain-like"/>
    <property type="match status" value="1"/>
</dbReference>
<dbReference type="PROSITE" id="PS50071">
    <property type="entry name" value="HOMEOBOX_2"/>
    <property type="match status" value="1"/>
</dbReference>
<feature type="compositionally biased region" description="Polar residues" evidence="6">
    <location>
        <begin position="174"/>
        <end position="200"/>
    </location>
</feature>
<dbReference type="Gene3D" id="3.30.160.60">
    <property type="entry name" value="Classic Zinc Finger"/>
    <property type="match status" value="1"/>
</dbReference>
<gene>
    <name evidence="9" type="ORF">FALBO_2109</name>
</gene>
<evidence type="ECO:0000256" key="1">
    <source>
        <dbReference type="ARBA" id="ARBA00023125"/>
    </source>
</evidence>
<dbReference type="PANTHER" id="PTHR11850">
    <property type="entry name" value="HOMEOBOX PROTEIN TRANSCRIPTION FACTORS"/>
    <property type="match status" value="1"/>
</dbReference>
<dbReference type="CDD" id="cd00086">
    <property type="entry name" value="homeodomain"/>
    <property type="match status" value="1"/>
</dbReference>
<feature type="domain" description="C2H2-type" evidence="8">
    <location>
        <begin position="314"/>
        <end position="342"/>
    </location>
</feature>
<keyword evidence="10" id="KW-1185">Reference proteome</keyword>
<evidence type="ECO:0000256" key="6">
    <source>
        <dbReference type="SAM" id="MobiDB-lite"/>
    </source>
</evidence>
<dbReference type="InterPro" id="IPR050224">
    <property type="entry name" value="TALE_homeobox"/>
</dbReference>
<comment type="subcellular location">
    <subcellularLocation>
        <location evidence="5">Nucleus</location>
    </subcellularLocation>
</comment>
<keyword evidence="3 5" id="KW-0539">Nucleus</keyword>
<dbReference type="OrthoDB" id="10056939at2759"/>
<evidence type="ECO:0000256" key="2">
    <source>
        <dbReference type="ARBA" id="ARBA00023155"/>
    </source>
</evidence>
<dbReference type="PROSITE" id="PS50157">
    <property type="entry name" value="ZINC_FINGER_C2H2_2"/>
    <property type="match status" value="1"/>
</dbReference>
<evidence type="ECO:0000313" key="9">
    <source>
        <dbReference type="EMBL" id="KAF4470981.1"/>
    </source>
</evidence>
<name>A0A8H4LKQ3_9HYPO</name>
<keyword evidence="4" id="KW-0863">Zinc-finger</keyword>
<feature type="compositionally biased region" description="Low complexity" evidence="6">
    <location>
        <begin position="252"/>
        <end position="277"/>
    </location>
</feature>
<sequence>MDGEGQPEVSQPQEFDEVPVDLDLGFSLTDLDDDYFDLLNLSQFDVQPEHSSSDTNDPPFDTSFYADNLCLDPSSLVPHEMELTSADTWGSSISAAPQHLTATDLLTGNLKIGTRFSRESLQILKRWLALHSRHPYPSEEDNALLQRQTGLNKTQISNWFSNARRKRRAQAQKSNFSRTGTTVTEPVNFSRRPNTPTPESNLDPLMRWVDSPPENEPASATAIARAVLSGHDTMPYNFTLSDHGSDRFRGDASSATSARTSSGSSFASSQSHTSEASFGSFRSKNRLRDKRRRKKRPMPKRAENLSLALALKPYQCTFCTETFRTKYDWQRHEKALHLSLEMWICAPDGPRATNPQTNELYCVFCGKANTDDAHVESHNYSACKVKPPDERTFYRKDHLNQHLRLVHDAQFLDWSMKPWKVST</sequence>
<keyword evidence="4" id="KW-0862">Zinc</keyword>
<dbReference type="SMART" id="SM00355">
    <property type="entry name" value="ZnF_C2H2"/>
    <property type="match status" value="2"/>
</dbReference>
<reference evidence="9 10" key="1">
    <citation type="submission" date="2020-01" db="EMBL/GenBank/DDBJ databases">
        <title>Identification and distribution of gene clusters putatively required for synthesis of sphingolipid metabolism inhibitors in phylogenetically diverse species of the filamentous fungus Fusarium.</title>
        <authorList>
            <person name="Kim H.-S."/>
            <person name="Busman M."/>
            <person name="Brown D.W."/>
            <person name="Divon H."/>
            <person name="Uhlig S."/>
            <person name="Proctor R.H."/>
        </authorList>
    </citation>
    <scope>NUCLEOTIDE SEQUENCE [LARGE SCALE GENOMIC DNA]</scope>
    <source>
        <strain evidence="9 10">NRRL 20459</strain>
    </source>
</reference>
<feature type="region of interest" description="Disordered" evidence="6">
    <location>
        <begin position="170"/>
        <end position="204"/>
    </location>
</feature>
<evidence type="ECO:0000313" key="10">
    <source>
        <dbReference type="Proteomes" id="UP000554235"/>
    </source>
</evidence>
<dbReference type="EMBL" id="JAADYS010000266">
    <property type="protein sequence ID" value="KAF4470981.1"/>
    <property type="molecule type" value="Genomic_DNA"/>
</dbReference>
<proteinExistence type="predicted"/>
<dbReference type="InterPro" id="IPR001356">
    <property type="entry name" value="HD"/>
</dbReference>
<keyword evidence="2 5" id="KW-0371">Homeobox</keyword>
<dbReference type="InterPro" id="IPR008422">
    <property type="entry name" value="KN_HD"/>
</dbReference>
<dbReference type="GO" id="GO:0008270">
    <property type="term" value="F:zinc ion binding"/>
    <property type="evidence" value="ECO:0007669"/>
    <property type="project" value="UniProtKB-KW"/>
</dbReference>
<dbReference type="Proteomes" id="UP000554235">
    <property type="component" value="Unassembled WGS sequence"/>
</dbReference>
<dbReference type="GO" id="GO:0006355">
    <property type="term" value="P:regulation of DNA-templated transcription"/>
    <property type="evidence" value="ECO:0007669"/>
    <property type="project" value="InterPro"/>
</dbReference>
<feature type="compositionally biased region" description="Basic residues" evidence="6">
    <location>
        <begin position="283"/>
        <end position="299"/>
    </location>
</feature>
<accession>A0A8H4LKQ3</accession>
<evidence type="ECO:0000259" key="7">
    <source>
        <dbReference type="PROSITE" id="PS50071"/>
    </source>
</evidence>
<evidence type="ECO:0000256" key="4">
    <source>
        <dbReference type="PROSITE-ProRule" id="PRU00042"/>
    </source>
</evidence>
<dbReference type="GO" id="GO:0005634">
    <property type="term" value="C:nucleus"/>
    <property type="evidence" value="ECO:0007669"/>
    <property type="project" value="UniProtKB-SubCell"/>
</dbReference>
<keyword evidence="4" id="KW-0479">Metal-binding</keyword>
<organism evidence="9 10">
    <name type="scientific">Fusarium albosuccineum</name>
    <dbReference type="NCBI Taxonomy" id="1237068"/>
    <lineage>
        <taxon>Eukaryota</taxon>
        <taxon>Fungi</taxon>
        <taxon>Dikarya</taxon>
        <taxon>Ascomycota</taxon>
        <taxon>Pezizomycotina</taxon>
        <taxon>Sordariomycetes</taxon>
        <taxon>Hypocreomycetidae</taxon>
        <taxon>Hypocreales</taxon>
        <taxon>Nectriaceae</taxon>
        <taxon>Fusarium</taxon>
        <taxon>Fusarium decemcellulare species complex</taxon>
    </lineage>
</organism>
<dbReference type="InterPro" id="IPR009057">
    <property type="entry name" value="Homeodomain-like_sf"/>
</dbReference>
<feature type="non-terminal residue" evidence="9">
    <location>
        <position position="423"/>
    </location>
</feature>
<protein>
    <submittedName>
        <fullName evidence="9">C2H2 type zinc finger containing</fullName>
    </submittedName>
</protein>
<evidence type="ECO:0000256" key="3">
    <source>
        <dbReference type="ARBA" id="ARBA00023242"/>
    </source>
</evidence>
<dbReference type="GO" id="GO:0003677">
    <property type="term" value="F:DNA binding"/>
    <property type="evidence" value="ECO:0007669"/>
    <property type="project" value="UniProtKB-UniRule"/>
</dbReference>
<evidence type="ECO:0000259" key="8">
    <source>
        <dbReference type="PROSITE" id="PS50157"/>
    </source>
</evidence>
<evidence type="ECO:0000256" key="5">
    <source>
        <dbReference type="PROSITE-ProRule" id="PRU00108"/>
    </source>
</evidence>
<dbReference type="PROSITE" id="PS00028">
    <property type="entry name" value="ZINC_FINGER_C2H2_1"/>
    <property type="match status" value="1"/>
</dbReference>
<comment type="caution">
    <text evidence="9">The sequence shown here is derived from an EMBL/GenBank/DDBJ whole genome shotgun (WGS) entry which is preliminary data.</text>
</comment>
<feature type="DNA-binding region" description="Homeobox" evidence="5">
    <location>
        <begin position="109"/>
        <end position="171"/>
    </location>
</feature>
<dbReference type="Pfam" id="PF05920">
    <property type="entry name" value="Homeobox_KN"/>
    <property type="match status" value="1"/>
</dbReference>